<keyword evidence="5" id="KW-0169">Cobalamin biosynthesis</keyword>
<gene>
    <name evidence="10" type="ORF">OsI_05575</name>
</gene>
<dbReference type="Gene3D" id="3.90.1150.10">
    <property type="entry name" value="Aspartate Aminotransferase, domain 1"/>
    <property type="match status" value="1"/>
</dbReference>
<name>B8AGH6_ORYSI</name>
<evidence type="ECO:0000256" key="9">
    <source>
        <dbReference type="SAM" id="Phobius"/>
    </source>
</evidence>
<feature type="transmembrane region" description="Helical" evidence="9">
    <location>
        <begin position="102"/>
        <end position="121"/>
    </location>
</feature>
<proteinExistence type="inferred from homology"/>
<keyword evidence="4" id="KW-1003">Cell membrane</keyword>
<dbReference type="PANTHER" id="PTHR34308">
    <property type="entry name" value="COBALAMIN BIOSYNTHESIS PROTEIN CBIB"/>
    <property type="match status" value="1"/>
</dbReference>
<protein>
    <recommendedName>
        <fullName evidence="12">Cobalamin biosynthesis protein CobD</fullName>
    </recommendedName>
</protein>
<dbReference type="NCBIfam" id="TIGR00380">
    <property type="entry name" value="cobal_cbiB"/>
    <property type="match status" value="1"/>
</dbReference>
<dbReference type="HOGENOM" id="CLU_414132_0_0_1"/>
<dbReference type="Pfam" id="PF03186">
    <property type="entry name" value="CobD_Cbib"/>
    <property type="match status" value="1"/>
</dbReference>
<dbReference type="AlphaFoldDB" id="B8AGH6"/>
<evidence type="ECO:0000256" key="1">
    <source>
        <dbReference type="ARBA" id="ARBA00004651"/>
    </source>
</evidence>
<evidence type="ECO:0000256" key="7">
    <source>
        <dbReference type="ARBA" id="ARBA00022989"/>
    </source>
</evidence>
<evidence type="ECO:0000313" key="10">
    <source>
        <dbReference type="EMBL" id="EEC72344.1"/>
    </source>
</evidence>
<dbReference type="InterPro" id="IPR015421">
    <property type="entry name" value="PyrdxlP-dep_Trfase_major"/>
</dbReference>
<evidence type="ECO:0000256" key="2">
    <source>
        <dbReference type="ARBA" id="ARBA00004953"/>
    </source>
</evidence>
<keyword evidence="8 9" id="KW-0472">Membrane</keyword>
<evidence type="ECO:0000256" key="4">
    <source>
        <dbReference type="ARBA" id="ARBA00022475"/>
    </source>
</evidence>
<organism evidence="10 11">
    <name type="scientific">Oryza sativa subsp. indica</name>
    <name type="common">Rice</name>
    <dbReference type="NCBI Taxonomy" id="39946"/>
    <lineage>
        <taxon>Eukaryota</taxon>
        <taxon>Viridiplantae</taxon>
        <taxon>Streptophyta</taxon>
        <taxon>Embryophyta</taxon>
        <taxon>Tracheophyta</taxon>
        <taxon>Spermatophyta</taxon>
        <taxon>Magnoliopsida</taxon>
        <taxon>Liliopsida</taxon>
        <taxon>Poales</taxon>
        <taxon>Poaceae</taxon>
        <taxon>BOP clade</taxon>
        <taxon>Oryzoideae</taxon>
        <taxon>Oryzeae</taxon>
        <taxon>Oryzinae</taxon>
        <taxon>Oryza</taxon>
        <taxon>Oryza sativa</taxon>
    </lineage>
</organism>
<dbReference type="Gene3D" id="3.40.640.10">
    <property type="entry name" value="Type I PLP-dependent aspartate aminotransferase-like (Major domain)"/>
    <property type="match status" value="1"/>
</dbReference>
<accession>B8AGH6</accession>
<evidence type="ECO:0000256" key="8">
    <source>
        <dbReference type="ARBA" id="ARBA00023136"/>
    </source>
</evidence>
<evidence type="ECO:0000256" key="3">
    <source>
        <dbReference type="ARBA" id="ARBA00006263"/>
    </source>
</evidence>
<dbReference type="GO" id="GO:0048472">
    <property type="term" value="F:threonine-phosphate decarboxylase activity"/>
    <property type="evidence" value="ECO:0007669"/>
    <property type="project" value="InterPro"/>
</dbReference>
<dbReference type="InterPro" id="IPR015422">
    <property type="entry name" value="PyrdxlP-dep_Trfase_small"/>
</dbReference>
<dbReference type="HAMAP" id="MF_00024">
    <property type="entry name" value="CobD_CbiB"/>
    <property type="match status" value="1"/>
</dbReference>
<evidence type="ECO:0000256" key="5">
    <source>
        <dbReference type="ARBA" id="ARBA00022573"/>
    </source>
</evidence>
<evidence type="ECO:0008006" key="12">
    <source>
        <dbReference type="Google" id="ProtNLM"/>
    </source>
</evidence>
<reference evidence="10 11" key="1">
    <citation type="journal article" date="2005" name="PLoS Biol.">
        <title>The genomes of Oryza sativa: a history of duplications.</title>
        <authorList>
            <person name="Yu J."/>
            <person name="Wang J."/>
            <person name="Lin W."/>
            <person name="Li S."/>
            <person name="Li H."/>
            <person name="Zhou J."/>
            <person name="Ni P."/>
            <person name="Dong W."/>
            <person name="Hu S."/>
            <person name="Zeng C."/>
            <person name="Zhang J."/>
            <person name="Zhang Y."/>
            <person name="Li R."/>
            <person name="Xu Z."/>
            <person name="Li S."/>
            <person name="Li X."/>
            <person name="Zheng H."/>
            <person name="Cong L."/>
            <person name="Lin L."/>
            <person name="Yin J."/>
            <person name="Geng J."/>
            <person name="Li G."/>
            <person name="Shi J."/>
            <person name="Liu J."/>
            <person name="Lv H."/>
            <person name="Li J."/>
            <person name="Wang J."/>
            <person name="Deng Y."/>
            <person name="Ran L."/>
            <person name="Shi X."/>
            <person name="Wang X."/>
            <person name="Wu Q."/>
            <person name="Li C."/>
            <person name="Ren X."/>
            <person name="Wang J."/>
            <person name="Wang X."/>
            <person name="Li D."/>
            <person name="Liu D."/>
            <person name="Zhang X."/>
            <person name="Ji Z."/>
            <person name="Zhao W."/>
            <person name="Sun Y."/>
            <person name="Zhang Z."/>
            <person name="Bao J."/>
            <person name="Han Y."/>
            <person name="Dong L."/>
            <person name="Ji J."/>
            <person name="Chen P."/>
            <person name="Wu S."/>
            <person name="Liu J."/>
            <person name="Xiao Y."/>
            <person name="Bu D."/>
            <person name="Tan J."/>
            <person name="Yang L."/>
            <person name="Ye C."/>
            <person name="Zhang J."/>
            <person name="Xu J."/>
            <person name="Zhou Y."/>
            <person name="Yu Y."/>
            <person name="Zhang B."/>
            <person name="Zhuang S."/>
            <person name="Wei H."/>
            <person name="Liu B."/>
            <person name="Lei M."/>
            <person name="Yu H."/>
            <person name="Li Y."/>
            <person name="Xu H."/>
            <person name="Wei S."/>
            <person name="He X."/>
            <person name="Fang L."/>
            <person name="Zhang Z."/>
            <person name="Zhang Y."/>
            <person name="Huang X."/>
            <person name="Su Z."/>
            <person name="Tong W."/>
            <person name="Li J."/>
            <person name="Tong Z."/>
            <person name="Li S."/>
            <person name="Ye J."/>
            <person name="Wang L."/>
            <person name="Fang L."/>
            <person name="Lei T."/>
            <person name="Chen C."/>
            <person name="Chen H."/>
            <person name="Xu Z."/>
            <person name="Li H."/>
            <person name="Huang H."/>
            <person name="Zhang F."/>
            <person name="Xu H."/>
            <person name="Li N."/>
            <person name="Zhao C."/>
            <person name="Li S."/>
            <person name="Dong L."/>
            <person name="Huang Y."/>
            <person name="Li L."/>
            <person name="Xi Y."/>
            <person name="Qi Q."/>
            <person name="Li W."/>
            <person name="Zhang B."/>
            <person name="Hu W."/>
            <person name="Zhang Y."/>
            <person name="Tian X."/>
            <person name="Jiao Y."/>
            <person name="Liang X."/>
            <person name="Jin J."/>
            <person name="Gao L."/>
            <person name="Zheng W."/>
            <person name="Hao B."/>
            <person name="Liu S."/>
            <person name="Wang W."/>
            <person name="Yuan L."/>
            <person name="Cao M."/>
            <person name="McDermott J."/>
            <person name="Samudrala R."/>
            <person name="Wang J."/>
            <person name="Wong G.K."/>
            <person name="Yang H."/>
        </authorList>
    </citation>
    <scope>NUCLEOTIDE SEQUENCE [LARGE SCALE GENOMIC DNA]</scope>
    <source>
        <strain evidence="11">cv. 93-11</strain>
    </source>
</reference>
<feature type="transmembrane region" description="Helical" evidence="9">
    <location>
        <begin position="12"/>
        <end position="33"/>
    </location>
</feature>
<dbReference type="Gramene" id="BGIOSGA007381-TA">
    <property type="protein sequence ID" value="BGIOSGA007381-PA"/>
    <property type="gene ID" value="BGIOSGA007381"/>
</dbReference>
<dbReference type="Proteomes" id="UP000007015">
    <property type="component" value="Chromosome 2"/>
</dbReference>
<evidence type="ECO:0000256" key="6">
    <source>
        <dbReference type="ARBA" id="ARBA00022692"/>
    </source>
</evidence>
<sequence length="663" mass="70574">MGVPRVADGGSPLLQALLTALPWAAALAAALVIDRWWGEPPVALHPVVWMGRALHWCGERIAPAQPVATDARAFVLGAAAWLLMASVVAGAAVALQHAALQLPAWLAVPVLALLLKPLLAWRMLRDEVVAVEEALAQSLEAGRERLSRLVSRDVHALQAVQVRESAIESLAENLNDSVVAPLFWFMLLGLPGAALYRFANTADAMWGYPGMRGGRYWQWAGKWAARADDVLSWVPARITAVLLALCARRVRWAALARQARRTPSPNSGWPMAAMALALDVRLCKPGVYTLHRRGRAAAPADTHRAAVLAARAVAWGCRCTAARMRWAFRCTIFPPTRMPPGPVPPPWRRARADAARYPDPAYTALREALGAWHGVAPGRILPAASASEFIHRFTAWSARQGIGGVVVPAHAYGDYARAARAWGLPLLASPVPEAEAGAEKDSGKTLLHWACEPGSPLGTPDSALEAWRAQAVIHGGTPDADLRIADCAYAPLRLELAGGPLPANAWQLWTPNKALGLTGVRAAYAIAPACVPRHDLDALQVTGALLADRRARRGDAVGLGGAAGAGLAAASLGTLRAWKAAQRALCEDMGWTVQAGSRANYFVARPPVEDLPPWLHAMRLQGVKLRDCGSFGLPGCVRLGVLPPASQQALRAAWQDAGPATTA</sequence>
<dbReference type="InterPro" id="IPR015424">
    <property type="entry name" value="PyrdxlP-dep_Trfase"/>
</dbReference>
<keyword evidence="7 9" id="KW-1133">Transmembrane helix</keyword>
<comment type="pathway">
    <text evidence="2">Cofactor biosynthesis; adenosylcobalamin biosynthesis.</text>
</comment>
<dbReference type="UniPathway" id="UPA00148"/>
<feature type="transmembrane region" description="Helical" evidence="9">
    <location>
        <begin position="73"/>
        <end position="95"/>
    </location>
</feature>
<dbReference type="EMBL" id="CM000127">
    <property type="protein sequence ID" value="EEC72344.1"/>
    <property type="molecule type" value="Genomic_DNA"/>
</dbReference>
<dbReference type="SUPFAM" id="SSF53383">
    <property type="entry name" value="PLP-dependent transferases"/>
    <property type="match status" value="1"/>
</dbReference>
<dbReference type="GO" id="GO:0005886">
    <property type="term" value="C:plasma membrane"/>
    <property type="evidence" value="ECO:0007669"/>
    <property type="project" value="UniProtKB-SubCell"/>
</dbReference>
<keyword evidence="11" id="KW-1185">Reference proteome</keyword>
<dbReference type="PANTHER" id="PTHR34308:SF1">
    <property type="entry name" value="COBALAMIN BIOSYNTHESIS PROTEIN CBIB"/>
    <property type="match status" value="1"/>
</dbReference>
<comment type="subcellular location">
    <subcellularLocation>
        <location evidence="1">Cell membrane</location>
        <topology evidence="1">Multi-pass membrane protein</topology>
    </subcellularLocation>
</comment>
<evidence type="ECO:0000313" key="11">
    <source>
        <dbReference type="Proteomes" id="UP000007015"/>
    </source>
</evidence>
<comment type="similarity">
    <text evidence="3">Belongs to the CobD/CbiB family.</text>
</comment>
<dbReference type="InterPro" id="IPR004485">
    <property type="entry name" value="Cobalamin_biosynth_CobD/CbiB"/>
</dbReference>
<keyword evidence="6 9" id="KW-0812">Transmembrane</keyword>